<dbReference type="InterPro" id="IPR002509">
    <property type="entry name" value="NODB_dom"/>
</dbReference>
<sequence length="348" mass="39558">MRKFRRGWPFWSLILVVLIGGFFAGLSATSYFQAKAAVKPINQSKNEYRNQTKATHITSEMIKQYTKDFKLEKEWIHKQQEKAFAWRNMNEISQSPAKPTKPAKPAKDIATAPPAKKDKTTPALPVKKTSKPGKSKQETTKPANSGKNKKTVYLTFDDGPSAITGDIISLLEKHSFKATFFMIDGNIHRYPEAAKLMVKSGEAVGLHSVSHDVKRFYASAHSVLGELTQNQHTLKEASGVETYLIRTPYGSIPGMKPEYRKAVDEAGYLMWDWNIDSKDWYYKDGRYVNSVIEQLNRMNHHQGPIVILLHERNETLAHLPKLLDYLSKHGYVSQAIDSSMTPYQFHAR</sequence>
<proteinExistence type="predicted"/>
<feature type="region of interest" description="Disordered" evidence="1">
    <location>
        <begin position="93"/>
        <end position="148"/>
    </location>
</feature>
<organism evidence="3 4">
    <name type="scientific">Neobacillus mesonae</name>
    <dbReference type="NCBI Taxonomy" id="1193713"/>
    <lineage>
        <taxon>Bacteria</taxon>
        <taxon>Bacillati</taxon>
        <taxon>Bacillota</taxon>
        <taxon>Bacilli</taxon>
        <taxon>Bacillales</taxon>
        <taxon>Bacillaceae</taxon>
        <taxon>Neobacillus</taxon>
    </lineage>
</organism>
<dbReference type="PANTHER" id="PTHR10587">
    <property type="entry name" value="GLYCOSYL TRANSFERASE-RELATED"/>
    <property type="match status" value="1"/>
</dbReference>
<dbReference type="Proteomes" id="UP000282892">
    <property type="component" value="Chromosome"/>
</dbReference>
<evidence type="ECO:0000256" key="1">
    <source>
        <dbReference type="SAM" id="MobiDB-lite"/>
    </source>
</evidence>
<evidence type="ECO:0000313" key="3">
    <source>
        <dbReference type="EMBL" id="AZU63878.1"/>
    </source>
</evidence>
<dbReference type="Pfam" id="PF01522">
    <property type="entry name" value="Polysacc_deac_1"/>
    <property type="match status" value="1"/>
</dbReference>
<dbReference type="Gene3D" id="3.20.20.370">
    <property type="entry name" value="Glycoside hydrolase/deacetylase"/>
    <property type="match status" value="1"/>
</dbReference>
<reference evidence="3 4" key="1">
    <citation type="submission" date="2017-07" db="EMBL/GenBank/DDBJ databases">
        <title>The complete genome sequence of Bacillus mesonae strain H20-5, an efficient strain improving plant abiotic stress resistance.</title>
        <authorList>
            <person name="Kim S.Y."/>
            <person name="Song H."/>
            <person name="Sang M.K."/>
            <person name="Weon H.-Y."/>
            <person name="Song J."/>
        </authorList>
    </citation>
    <scope>NUCLEOTIDE SEQUENCE [LARGE SCALE GENOMIC DNA]</scope>
    <source>
        <strain evidence="3 4">H20-5</strain>
    </source>
</reference>
<dbReference type="AlphaFoldDB" id="A0A3T0I3D8"/>
<dbReference type="STRING" id="1193713.GCA_001636315_01491"/>
<keyword evidence="4" id="KW-1185">Reference proteome</keyword>
<feature type="domain" description="NodB homology" evidence="2">
    <location>
        <begin position="150"/>
        <end position="334"/>
    </location>
</feature>
<dbReference type="KEGG" id="nmk:CHR53_22960"/>
<evidence type="ECO:0000313" key="4">
    <source>
        <dbReference type="Proteomes" id="UP000282892"/>
    </source>
</evidence>
<dbReference type="PROSITE" id="PS51677">
    <property type="entry name" value="NODB"/>
    <property type="match status" value="1"/>
</dbReference>
<dbReference type="EMBL" id="CP022572">
    <property type="protein sequence ID" value="AZU63878.1"/>
    <property type="molecule type" value="Genomic_DNA"/>
</dbReference>
<dbReference type="OrthoDB" id="258610at2"/>
<dbReference type="InterPro" id="IPR011330">
    <property type="entry name" value="Glyco_hydro/deAcase_b/a-brl"/>
</dbReference>
<dbReference type="SUPFAM" id="SSF88713">
    <property type="entry name" value="Glycoside hydrolase/deacetylase"/>
    <property type="match status" value="1"/>
</dbReference>
<dbReference type="GO" id="GO:0005975">
    <property type="term" value="P:carbohydrate metabolic process"/>
    <property type="evidence" value="ECO:0007669"/>
    <property type="project" value="InterPro"/>
</dbReference>
<dbReference type="CDD" id="cd10944">
    <property type="entry name" value="CE4_SmPgdA_like"/>
    <property type="match status" value="1"/>
</dbReference>
<evidence type="ECO:0000259" key="2">
    <source>
        <dbReference type="PROSITE" id="PS51677"/>
    </source>
</evidence>
<dbReference type="InterPro" id="IPR050248">
    <property type="entry name" value="Polysacc_deacetylase_ArnD"/>
</dbReference>
<dbReference type="PANTHER" id="PTHR10587:SF125">
    <property type="entry name" value="POLYSACCHARIDE DEACETYLASE YHEN-RELATED"/>
    <property type="match status" value="1"/>
</dbReference>
<name>A0A3T0I3D8_9BACI</name>
<dbReference type="RefSeq" id="WP_084797679.1">
    <property type="nucleotide sequence ID" value="NZ_CP022572.1"/>
</dbReference>
<gene>
    <name evidence="3" type="ORF">CHR53_22960</name>
</gene>
<dbReference type="GO" id="GO:0016810">
    <property type="term" value="F:hydrolase activity, acting on carbon-nitrogen (but not peptide) bonds"/>
    <property type="evidence" value="ECO:0007669"/>
    <property type="project" value="InterPro"/>
</dbReference>
<accession>A0A3T0I3D8</accession>
<protein>
    <recommendedName>
        <fullName evidence="2">NodB homology domain-containing protein</fullName>
    </recommendedName>
</protein>